<dbReference type="EMBL" id="JABAIL010000007">
    <property type="protein sequence ID" value="NLR93750.1"/>
    <property type="molecule type" value="Genomic_DNA"/>
</dbReference>
<keyword evidence="3" id="KW-1185">Reference proteome</keyword>
<evidence type="ECO:0000259" key="1">
    <source>
        <dbReference type="Pfam" id="PF01797"/>
    </source>
</evidence>
<sequence length="68" mass="8073">MPHSNNNIWIHIVWSTKNKLPFFDKHILNYKVIPIIKKIGTEEEIQIDSINGYKDHIHCLLLLPTSYF</sequence>
<dbReference type="Proteomes" id="UP000585050">
    <property type="component" value="Unassembled WGS sequence"/>
</dbReference>
<dbReference type="RefSeq" id="WP_168884457.1">
    <property type="nucleotide sequence ID" value="NZ_JABAIL010000007.1"/>
</dbReference>
<dbReference type="GO" id="GO:0004803">
    <property type="term" value="F:transposase activity"/>
    <property type="evidence" value="ECO:0007669"/>
    <property type="project" value="InterPro"/>
</dbReference>
<dbReference type="AlphaFoldDB" id="A0A7X8SP00"/>
<comment type="caution">
    <text evidence="2">The sequence shown here is derived from an EMBL/GenBank/DDBJ whole genome shotgun (WGS) entry which is preliminary data.</text>
</comment>
<feature type="domain" description="Transposase IS200-like" evidence="1">
    <location>
        <begin position="6"/>
        <end position="65"/>
    </location>
</feature>
<protein>
    <recommendedName>
        <fullName evidence="1">Transposase IS200-like domain-containing protein</fullName>
    </recommendedName>
</protein>
<dbReference type="InterPro" id="IPR036515">
    <property type="entry name" value="Transposase_17_sf"/>
</dbReference>
<dbReference type="InterPro" id="IPR002686">
    <property type="entry name" value="Transposase_17"/>
</dbReference>
<dbReference type="GO" id="GO:0003677">
    <property type="term" value="F:DNA binding"/>
    <property type="evidence" value="ECO:0007669"/>
    <property type="project" value="InterPro"/>
</dbReference>
<dbReference type="Gene3D" id="3.30.70.1290">
    <property type="entry name" value="Transposase IS200-like"/>
    <property type="match status" value="1"/>
</dbReference>
<name>A0A7X8SP00_9BACT</name>
<organism evidence="2 3">
    <name type="scientific">Flammeovirga agarivorans</name>
    <dbReference type="NCBI Taxonomy" id="2726742"/>
    <lineage>
        <taxon>Bacteria</taxon>
        <taxon>Pseudomonadati</taxon>
        <taxon>Bacteroidota</taxon>
        <taxon>Cytophagia</taxon>
        <taxon>Cytophagales</taxon>
        <taxon>Flammeovirgaceae</taxon>
        <taxon>Flammeovirga</taxon>
    </lineage>
</organism>
<evidence type="ECO:0000313" key="2">
    <source>
        <dbReference type="EMBL" id="NLR93750.1"/>
    </source>
</evidence>
<accession>A0A7X8SP00</accession>
<evidence type="ECO:0000313" key="3">
    <source>
        <dbReference type="Proteomes" id="UP000585050"/>
    </source>
</evidence>
<dbReference type="GO" id="GO:0006313">
    <property type="term" value="P:DNA transposition"/>
    <property type="evidence" value="ECO:0007669"/>
    <property type="project" value="InterPro"/>
</dbReference>
<reference evidence="2 3" key="1">
    <citation type="submission" date="2020-04" db="EMBL/GenBank/DDBJ databases">
        <title>Flammeovirga sp. SR4, a novel species isolated from seawater.</title>
        <authorList>
            <person name="Wang X."/>
        </authorList>
    </citation>
    <scope>NUCLEOTIDE SEQUENCE [LARGE SCALE GENOMIC DNA]</scope>
    <source>
        <strain evidence="2 3">SR4</strain>
    </source>
</reference>
<dbReference type="SUPFAM" id="SSF143422">
    <property type="entry name" value="Transposase IS200-like"/>
    <property type="match status" value="1"/>
</dbReference>
<dbReference type="Pfam" id="PF01797">
    <property type="entry name" value="Y1_Tnp"/>
    <property type="match status" value="1"/>
</dbReference>
<gene>
    <name evidence="2" type="ORF">HGP29_21295</name>
</gene>
<proteinExistence type="predicted"/>